<accession>A0ABS6MK24</accession>
<evidence type="ECO:0000259" key="6">
    <source>
        <dbReference type="Pfam" id="PF07715"/>
    </source>
</evidence>
<feature type="signal peptide" evidence="4">
    <location>
        <begin position="1"/>
        <end position="22"/>
    </location>
</feature>
<dbReference type="Pfam" id="PF00593">
    <property type="entry name" value="TonB_dep_Rec_b-barrel"/>
    <property type="match status" value="1"/>
</dbReference>
<dbReference type="InterPro" id="IPR039426">
    <property type="entry name" value="TonB-dep_rcpt-like"/>
</dbReference>
<keyword evidence="1" id="KW-1134">Transmembrane beta strand</keyword>
<keyword evidence="1" id="KW-0998">Cell outer membrane</keyword>
<dbReference type="Pfam" id="PF07715">
    <property type="entry name" value="Plug"/>
    <property type="match status" value="1"/>
</dbReference>
<dbReference type="PANTHER" id="PTHR30069:SF40">
    <property type="entry name" value="TONB-DEPENDENT RECEPTOR NMB0964-RELATED"/>
    <property type="match status" value="1"/>
</dbReference>
<comment type="similarity">
    <text evidence="1 2">Belongs to the TonB-dependent receptor family.</text>
</comment>
<name>A0ABS6MK24_9GAMM</name>
<proteinExistence type="inferred from homology"/>
<feature type="compositionally biased region" description="Basic and acidic residues" evidence="3">
    <location>
        <begin position="340"/>
        <end position="357"/>
    </location>
</feature>
<dbReference type="Pfam" id="PF13620">
    <property type="entry name" value="CarboxypepD_reg"/>
    <property type="match status" value="1"/>
</dbReference>
<reference evidence="7 8" key="1">
    <citation type="submission" date="2021-06" db="EMBL/GenBank/DDBJ databases">
        <title>Rheinheimera indica sp. nov., isolated from deep-sea sediment.</title>
        <authorList>
            <person name="Wang Z."/>
            <person name="Zhang X.-Y."/>
        </authorList>
    </citation>
    <scope>NUCLEOTIDE SEQUENCE [LARGE SCALE GENOMIC DNA]</scope>
    <source>
        <strain evidence="7 8">SM2107</strain>
    </source>
</reference>
<dbReference type="RefSeq" id="WP_217668798.1">
    <property type="nucleotide sequence ID" value="NZ_JAHRID010000003.1"/>
</dbReference>
<evidence type="ECO:0000313" key="7">
    <source>
        <dbReference type="EMBL" id="MBV2129172.1"/>
    </source>
</evidence>
<dbReference type="InterPro" id="IPR012910">
    <property type="entry name" value="Plug_dom"/>
</dbReference>
<keyword evidence="1 2" id="KW-0472">Membrane</keyword>
<keyword evidence="1" id="KW-0813">Transport</keyword>
<evidence type="ECO:0000256" key="2">
    <source>
        <dbReference type="RuleBase" id="RU003357"/>
    </source>
</evidence>
<keyword evidence="1" id="KW-0812">Transmembrane</keyword>
<gene>
    <name evidence="7" type="ORF">KQY15_08710</name>
</gene>
<keyword evidence="7" id="KW-0675">Receptor</keyword>
<feature type="domain" description="TonB-dependent receptor plug" evidence="6">
    <location>
        <begin position="120"/>
        <end position="223"/>
    </location>
</feature>
<dbReference type="PROSITE" id="PS52016">
    <property type="entry name" value="TONB_DEPENDENT_REC_3"/>
    <property type="match status" value="1"/>
</dbReference>
<keyword evidence="8" id="KW-1185">Reference proteome</keyword>
<evidence type="ECO:0000259" key="5">
    <source>
        <dbReference type="Pfam" id="PF00593"/>
    </source>
</evidence>
<evidence type="ECO:0000256" key="1">
    <source>
        <dbReference type="PROSITE-ProRule" id="PRU01360"/>
    </source>
</evidence>
<comment type="subcellular location">
    <subcellularLocation>
        <location evidence="1">Cell outer membrane</location>
        <topology evidence="1">Multi-pass membrane protein</topology>
    </subcellularLocation>
</comment>
<keyword evidence="4" id="KW-0732">Signal</keyword>
<evidence type="ECO:0000313" key="8">
    <source>
        <dbReference type="Proteomes" id="UP000704611"/>
    </source>
</evidence>
<feature type="domain" description="TonB-dependent receptor-like beta-barrel" evidence="5">
    <location>
        <begin position="321"/>
        <end position="779"/>
    </location>
</feature>
<evidence type="ECO:0000256" key="4">
    <source>
        <dbReference type="SAM" id="SignalP"/>
    </source>
</evidence>
<dbReference type="PANTHER" id="PTHR30069">
    <property type="entry name" value="TONB-DEPENDENT OUTER MEMBRANE RECEPTOR"/>
    <property type="match status" value="1"/>
</dbReference>
<organism evidence="7 8">
    <name type="scientific">Arsukibacterium indicum</name>
    <dbReference type="NCBI Taxonomy" id="2848612"/>
    <lineage>
        <taxon>Bacteria</taxon>
        <taxon>Pseudomonadati</taxon>
        <taxon>Pseudomonadota</taxon>
        <taxon>Gammaproteobacteria</taxon>
        <taxon>Chromatiales</taxon>
        <taxon>Chromatiaceae</taxon>
        <taxon>Arsukibacterium</taxon>
    </lineage>
</organism>
<dbReference type="Proteomes" id="UP000704611">
    <property type="component" value="Unassembled WGS sequence"/>
</dbReference>
<dbReference type="InterPro" id="IPR000531">
    <property type="entry name" value="Beta-barrel_TonB"/>
</dbReference>
<sequence length="810" mass="88870">MFRKTIIASVVAASLFASQAMAESISGVITDENGKPVAKAEVTVVGENQRVVTDAEGRFTVSSLRPGEAELHVEARRFGHRNFHFSVPEQGLTNVNLTLLSSTIEVIDVTASPFHASATESSLPVSVLAGDALKMNQASTLGDTLKNEVGVHSNFYGNVASSPIIRGLDGPRVLITQNGLDAGDASRIGPDHSVASETSTATQIEVLRGPATLFYGSGAIGGVVNVVDERIPTNNTTRAEWMLQGDSVNDEKLASGSMVTGVDNLGLYVDGFWRDNDSYDIPGFAEAQPDEDAVKGRVDNTAATAKGFTLGGSLLLDNGFIGVSYGRLDREYGIPGHSHGGHEEDHDEHEGHDHEEHGAEEDVYADLTQNRLQLLSELNSATGFIRSVNTKLAFTDYQHSEIEHGEIGTTFKNRSHEARLEILHRTFLEWRGGFSLHYKFSDFEALGAEAFTPPSETEMLAIGWVEERHIDNWLLQLGARLERVTLNASNVILPELAAHSHDDHADEHDHDHEHGHGVEYIRVFEVEQRFTPYSLSAGTVWDFTEGYNLGLSVSHSQRAPSAAELLSFGPHISTASYEIGALFMQGEDGFELNTQPVELEKSNNLDITLRKFSGNTGFVLNAFYNRVDNYYYQQNTGLFAEDGHDHGHDDGHDHGDEHAGEMPVYLFAAADVTLHGLEAEYVWQVNDPFKLTLQGDYVRARLQDGGDLPRTPPLRVAAELAYEQDAVSADIRATRYFKQDKVAEMEQATAGYTLLDASVSYRFDVGMQELTVYLKGRNLTDEEARVHTSFLKDKAPLPGRSLALGLRGRF</sequence>
<protein>
    <submittedName>
        <fullName evidence="7">TonB-dependent receptor</fullName>
    </submittedName>
</protein>
<feature type="chain" id="PRO_5046898409" evidence="4">
    <location>
        <begin position="23"/>
        <end position="810"/>
    </location>
</feature>
<comment type="caution">
    <text evidence="7">The sequence shown here is derived from an EMBL/GenBank/DDBJ whole genome shotgun (WGS) entry which is preliminary data.</text>
</comment>
<feature type="region of interest" description="Disordered" evidence="3">
    <location>
        <begin position="334"/>
        <end position="358"/>
    </location>
</feature>
<keyword evidence="2" id="KW-0798">TonB box</keyword>
<dbReference type="EMBL" id="JAHRID010000003">
    <property type="protein sequence ID" value="MBV2129172.1"/>
    <property type="molecule type" value="Genomic_DNA"/>
</dbReference>
<evidence type="ECO:0000256" key="3">
    <source>
        <dbReference type="SAM" id="MobiDB-lite"/>
    </source>
</evidence>